<dbReference type="InterPro" id="IPR050707">
    <property type="entry name" value="HTH_MetabolicPath_Reg"/>
</dbReference>
<reference evidence="7" key="1">
    <citation type="submission" date="2016-11" db="EMBL/GenBank/DDBJ databases">
        <authorList>
            <person name="Varghese N."/>
            <person name="Submissions S."/>
        </authorList>
    </citation>
    <scope>NUCLEOTIDE SEQUENCE [LARGE SCALE GENOMIC DNA]</scope>
    <source>
        <strain evidence="7">USBA-503</strain>
    </source>
</reference>
<accession>A0A1M6NJJ9</accession>
<dbReference type="InterPro" id="IPR014757">
    <property type="entry name" value="Tscrpt_reg_IclR_C"/>
</dbReference>
<protein>
    <submittedName>
        <fullName evidence="6">Transcriptional regulator, IclR family</fullName>
    </submittedName>
</protein>
<dbReference type="PROSITE" id="PS51077">
    <property type="entry name" value="HTH_ICLR"/>
    <property type="match status" value="1"/>
</dbReference>
<name>A0A1M6NJJ9_9BACL</name>
<dbReference type="PANTHER" id="PTHR30136">
    <property type="entry name" value="HELIX-TURN-HELIX TRANSCRIPTIONAL REGULATOR, ICLR FAMILY"/>
    <property type="match status" value="1"/>
</dbReference>
<dbReference type="InterPro" id="IPR029016">
    <property type="entry name" value="GAF-like_dom_sf"/>
</dbReference>
<dbReference type="Gene3D" id="3.30.450.40">
    <property type="match status" value="1"/>
</dbReference>
<dbReference type="SMART" id="SM00346">
    <property type="entry name" value="HTH_ICLR"/>
    <property type="match status" value="1"/>
</dbReference>
<keyword evidence="7" id="KW-1185">Reference proteome</keyword>
<dbReference type="STRING" id="1830138.SAMN05443507_10671"/>
<proteinExistence type="predicted"/>
<dbReference type="Gene3D" id="1.10.10.10">
    <property type="entry name" value="Winged helix-like DNA-binding domain superfamily/Winged helix DNA-binding domain"/>
    <property type="match status" value="1"/>
</dbReference>
<evidence type="ECO:0000256" key="1">
    <source>
        <dbReference type="ARBA" id="ARBA00023015"/>
    </source>
</evidence>
<dbReference type="AlphaFoldDB" id="A0A1M6NJJ9"/>
<keyword evidence="1" id="KW-0805">Transcription regulation</keyword>
<dbReference type="InterPro" id="IPR005471">
    <property type="entry name" value="Tscrpt_reg_IclR_N"/>
</dbReference>
<dbReference type="GO" id="GO:0003700">
    <property type="term" value="F:DNA-binding transcription factor activity"/>
    <property type="evidence" value="ECO:0007669"/>
    <property type="project" value="TreeGrafter"/>
</dbReference>
<dbReference type="SUPFAM" id="SSF46785">
    <property type="entry name" value="Winged helix' DNA-binding domain"/>
    <property type="match status" value="1"/>
</dbReference>
<evidence type="ECO:0000259" key="5">
    <source>
        <dbReference type="PROSITE" id="PS51078"/>
    </source>
</evidence>
<sequence>MHQNQTLIKSMEVLRLFEQYESLTLTEIVEMLGQPKTTVYRMVSSLQSMGWISRRKDSRYELGLLFVHYGQLVLERLNIRDLVLPVMRQLSHQLGETVNLIVREGLEGVYIEKVEAVHPVRIYHQRPGDRVPLYAGACPRVLLSFLPDEEVAEYLRHVKLRPFASGTITKIQDLQMTIIESRRVGYTISHAELVDDTSAVAAPIFNHLGEVVAGLSIAGLTSHFSDERLPNLTMSVRQAAKECSCLLGYPERESQLERLNG</sequence>
<dbReference type="GO" id="GO:0003677">
    <property type="term" value="F:DNA binding"/>
    <property type="evidence" value="ECO:0007669"/>
    <property type="project" value="UniProtKB-KW"/>
</dbReference>
<gene>
    <name evidence="6" type="ORF">SAMN05443507_10671</name>
</gene>
<evidence type="ECO:0000313" key="6">
    <source>
        <dbReference type="EMBL" id="SHJ95853.1"/>
    </source>
</evidence>
<keyword evidence="3" id="KW-0804">Transcription</keyword>
<organism evidence="6 7">
    <name type="scientific">Alicyclobacillus tolerans</name>
    <dbReference type="NCBI Taxonomy" id="90970"/>
    <lineage>
        <taxon>Bacteria</taxon>
        <taxon>Bacillati</taxon>
        <taxon>Bacillota</taxon>
        <taxon>Bacilli</taxon>
        <taxon>Bacillales</taxon>
        <taxon>Alicyclobacillaceae</taxon>
        <taxon>Alicyclobacillus</taxon>
    </lineage>
</organism>
<feature type="domain" description="HTH iclR-type" evidence="4">
    <location>
        <begin position="4"/>
        <end position="64"/>
    </location>
</feature>
<evidence type="ECO:0000256" key="2">
    <source>
        <dbReference type="ARBA" id="ARBA00023125"/>
    </source>
</evidence>
<dbReference type="GO" id="GO:0045892">
    <property type="term" value="P:negative regulation of DNA-templated transcription"/>
    <property type="evidence" value="ECO:0007669"/>
    <property type="project" value="TreeGrafter"/>
</dbReference>
<dbReference type="Proteomes" id="UP000184016">
    <property type="component" value="Unassembled WGS sequence"/>
</dbReference>
<dbReference type="SUPFAM" id="SSF55781">
    <property type="entry name" value="GAF domain-like"/>
    <property type="match status" value="1"/>
</dbReference>
<dbReference type="InterPro" id="IPR036388">
    <property type="entry name" value="WH-like_DNA-bd_sf"/>
</dbReference>
<evidence type="ECO:0000256" key="3">
    <source>
        <dbReference type="ARBA" id="ARBA00023163"/>
    </source>
</evidence>
<dbReference type="EMBL" id="FRAF01000006">
    <property type="protein sequence ID" value="SHJ95853.1"/>
    <property type="molecule type" value="Genomic_DNA"/>
</dbReference>
<dbReference type="Pfam" id="PF09339">
    <property type="entry name" value="HTH_IclR"/>
    <property type="match status" value="1"/>
</dbReference>
<dbReference type="Pfam" id="PF01614">
    <property type="entry name" value="IclR_C"/>
    <property type="match status" value="1"/>
</dbReference>
<keyword evidence="2" id="KW-0238">DNA-binding</keyword>
<dbReference type="PANTHER" id="PTHR30136:SF24">
    <property type="entry name" value="HTH-TYPE TRANSCRIPTIONAL REPRESSOR ALLR"/>
    <property type="match status" value="1"/>
</dbReference>
<evidence type="ECO:0000313" key="7">
    <source>
        <dbReference type="Proteomes" id="UP000184016"/>
    </source>
</evidence>
<dbReference type="PROSITE" id="PS51078">
    <property type="entry name" value="ICLR_ED"/>
    <property type="match status" value="1"/>
</dbReference>
<evidence type="ECO:0000259" key="4">
    <source>
        <dbReference type="PROSITE" id="PS51077"/>
    </source>
</evidence>
<dbReference type="InterPro" id="IPR036390">
    <property type="entry name" value="WH_DNA-bd_sf"/>
</dbReference>
<feature type="domain" description="IclR-ED" evidence="5">
    <location>
        <begin position="65"/>
        <end position="249"/>
    </location>
</feature>